<feature type="region of interest" description="Disordered" evidence="1">
    <location>
        <begin position="1"/>
        <end position="43"/>
    </location>
</feature>
<dbReference type="Pfam" id="PF12802">
    <property type="entry name" value="MarR_2"/>
    <property type="match status" value="1"/>
</dbReference>
<accession>A0ABU2KWF3</accession>
<dbReference type="InterPro" id="IPR000835">
    <property type="entry name" value="HTH_MarR-typ"/>
</dbReference>
<dbReference type="PROSITE" id="PS50995">
    <property type="entry name" value="HTH_MARR_2"/>
    <property type="match status" value="1"/>
</dbReference>
<reference evidence="4" key="1">
    <citation type="submission" date="2023-07" db="EMBL/GenBank/DDBJ databases">
        <title>30 novel species of actinomycetes from the DSMZ collection.</title>
        <authorList>
            <person name="Nouioui I."/>
        </authorList>
    </citation>
    <scope>NUCLEOTIDE SEQUENCE [LARGE SCALE GENOMIC DNA]</scope>
    <source>
        <strain evidence="4">DSM 45055</strain>
    </source>
</reference>
<evidence type="ECO:0000259" key="2">
    <source>
        <dbReference type="PROSITE" id="PS50995"/>
    </source>
</evidence>
<proteinExistence type="predicted"/>
<evidence type="ECO:0000313" key="4">
    <source>
        <dbReference type="Proteomes" id="UP001183226"/>
    </source>
</evidence>
<organism evidence="3 4">
    <name type="scientific">Streptomonospora wellingtoniae</name>
    <dbReference type="NCBI Taxonomy" id="3075544"/>
    <lineage>
        <taxon>Bacteria</taxon>
        <taxon>Bacillati</taxon>
        <taxon>Actinomycetota</taxon>
        <taxon>Actinomycetes</taxon>
        <taxon>Streptosporangiales</taxon>
        <taxon>Nocardiopsidaceae</taxon>
        <taxon>Streptomonospora</taxon>
    </lineage>
</organism>
<evidence type="ECO:0000313" key="3">
    <source>
        <dbReference type="EMBL" id="MDT0303502.1"/>
    </source>
</evidence>
<dbReference type="InterPro" id="IPR036388">
    <property type="entry name" value="WH-like_DNA-bd_sf"/>
</dbReference>
<dbReference type="Gene3D" id="1.10.10.10">
    <property type="entry name" value="Winged helix-like DNA-binding domain superfamily/Winged helix DNA-binding domain"/>
    <property type="match status" value="1"/>
</dbReference>
<keyword evidence="4" id="KW-1185">Reference proteome</keyword>
<name>A0ABU2KWF3_9ACTN</name>
<dbReference type="SMART" id="SM00347">
    <property type="entry name" value="HTH_MARR"/>
    <property type="match status" value="1"/>
</dbReference>
<dbReference type="SUPFAM" id="SSF46785">
    <property type="entry name" value="Winged helix' DNA-binding domain"/>
    <property type="match status" value="1"/>
</dbReference>
<dbReference type="EMBL" id="JAVREK010000016">
    <property type="protein sequence ID" value="MDT0303502.1"/>
    <property type="molecule type" value="Genomic_DNA"/>
</dbReference>
<gene>
    <name evidence="3" type="ORF">RM446_15390</name>
</gene>
<dbReference type="PANTHER" id="PTHR33164">
    <property type="entry name" value="TRANSCRIPTIONAL REGULATOR, MARR FAMILY"/>
    <property type="match status" value="1"/>
</dbReference>
<dbReference type="RefSeq" id="WP_311545994.1">
    <property type="nucleotide sequence ID" value="NZ_JAVREK010000016.1"/>
</dbReference>
<feature type="domain" description="HTH marR-type" evidence="2">
    <location>
        <begin position="49"/>
        <end position="185"/>
    </location>
</feature>
<dbReference type="InterPro" id="IPR036390">
    <property type="entry name" value="WH_DNA-bd_sf"/>
</dbReference>
<sequence length="185" mass="19928">MLHRIGWTPPPPPRRSAGAGGESTRRPVITAEQSPRTTPPAAPAELSATGALWTRLVALHSRVDALVERALHRGFGIGLSEFLALSACAGAPDGEMRMQDLTDAVNLNQSSVSRMVTRLERTGLTERRSCEHDRRGVYTGITGHGMDVFRRAVPVYESVLAEALDLSAADPELASLVEHLSALRT</sequence>
<evidence type="ECO:0000256" key="1">
    <source>
        <dbReference type="SAM" id="MobiDB-lite"/>
    </source>
</evidence>
<dbReference type="InterPro" id="IPR039422">
    <property type="entry name" value="MarR/SlyA-like"/>
</dbReference>
<comment type="caution">
    <text evidence="3">The sequence shown here is derived from an EMBL/GenBank/DDBJ whole genome shotgun (WGS) entry which is preliminary data.</text>
</comment>
<dbReference type="Proteomes" id="UP001183226">
    <property type="component" value="Unassembled WGS sequence"/>
</dbReference>
<dbReference type="PANTHER" id="PTHR33164:SF99">
    <property type="entry name" value="MARR FAMILY REGULATORY PROTEIN"/>
    <property type="match status" value="1"/>
</dbReference>
<protein>
    <submittedName>
        <fullName evidence="3">MarR family transcriptional regulator</fullName>
    </submittedName>
</protein>